<dbReference type="Pfam" id="PF10983">
    <property type="entry name" value="DUF2793"/>
    <property type="match status" value="1"/>
</dbReference>
<protein>
    <recommendedName>
        <fullName evidence="3">DUF2793 domain-containing protein</fullName>
    </recommendedName>
</protein>
<evidence type="ECO:0008006" key="3">
    <source>
        <dbReference type="Google" id="ProtNLM"/>
    </source>
</evidence>
<accession>A0A1H8GAE4</accession>
<keyword evidence="2" id="KW-1185">Reference proteome</keyword>
<dbReference type="InterPro" id="IPR021251">
    <property type="entry name" value="DUF2793"/>
</dbReference>
<gene>
    <name evidence="1" type="ORF">SAMN04489859_100685</name>
</gene>
<reference evidence="1 2" key="1">
    <citation type="submission" date="2016-10" db="EMBL/GenBank/DDBJ databases">
        <authorList>
            <person name="de Groot N.N."/>
        </authorList>
    </citation>
    <scope>NUCLEOTIDE SEQUENCE [LARGE SCALE GENOMIC DNA]</scope>
    <source>
        <strain evidence="1 2">DSM 8512</strain>
    </source>
</reference>
<evidence type="ECO:0000313" key="2">
    <source>
        <dbReference type="Proteomes" id="UP000199054"/>
    </source>
</evidence>
<dbReference type="STRING" id="34002.SAMN04489859_100685"/>
<name>A0A1H8GAE4_9RHOB</name>
<dbReference type="AlphaFoldDB" id="A0A1H8GAE4"/>
<evidence type="ECO:0000313" key="1">
    <source>
        <dbReference type="EMBL" id="SEN41006.1"/>
    </source>
</evidence>
<proteinExistence type="predicted"/>
<dbReference type="Proteomes" id="UP000199054">
    <property type="component" value="Unassembled WGS sequence"/>
</dbReference>
<organism evidence="1 2">
    <name type="scientific">Paracoccus alcaliphilus</name>
    <dbReference type="NCBI Taxonomy" id="34002"/>
    <lineage>
        <taxon>Bacteria</taxon>
        <taxon>Pseudomonadati</taxon>
        <taxon>Pseudomonadota</taxon>
        <taxon>Alphaproteobacteria</taxon>
        <taxon>Rhodobacterales</taxon>
        <taxon>Paracoccaceae</taxon>
        <taxon>Paracoccus</taxon>
    </lineage>
</organism>
<dbReference type="RefSeq" id="WP_090610990.1">
    <property type="nucleotide sequence ID" value="NZ_CP067124.1"/>
</dbReference>
<dbReference type="EMBL" id="FODE01000006">
    <property type="protein sequence ID" value="SEN41006.1"/>
    <property type="molecule type" value="Genomic_DNA"/>
</dbReference>
<sequence length="237" mass="24340">MPTNETMRLGMPLLLPAQAQKHVTVNEALMRLDGQVNLVLQSVSTTTPPETVIDGACWAVPSGAQGDWSGRGGQIAIGVNGGWVFQPPAAGMRAFIADRGVGAIHDGTVWVVGAFSLGIQGSGLIAGMAEAEVAVSAGASFDTGVLIPGGAMVLGAVAKVTEALTGDLQTWQLGTSGAENRFGQGLGKGQGSWARGMLGAPMTYYEPATLIMTAQGGAFAGGRVRLAAHWWELRLPD</sequence>
<dbReference type="OrthoDB" id="564699at2"/>